<dbReference type="PANTHER" id="PTHR12826">
    <property type="entry name" value="RIBONUCLEASE Y"/>
    <property type="match status" value="1"/>
</dbReference>
<dbReference type="CDD" id="cd22431">
    <property type="entry name" value="KH-I_RNaseY"/>
    <property type="match status" value="1"/>
</dbReference>
<evidence type="ECO:0000256" key="3">
    <source>
        <dbReference type="ARBA" id="ARBA00022801"/>
    </source>
</evidence>
<dbReference type="NCBIfam" id="TIGR00277">
    <property type="entry name" value="HDIG"/>
    <property type="match status" value="1"/>
</dbReference>
<dbReference type="Pfam" id="PF12072">
    <property type="entry name" value="RNase_Y_N"/>
    <property type="match status" value="1"/>
</dbReference>
<keyword evidence="5" id="KW-0812">Transmembrane</keyword>
<feature type="transmembrane region" description="Helical" evidence="5">
    <location>
        <begin position="6"/>
        <end position="24"/>
    </location>
</feature>
<feature type="domain" description="HD" evidence="7">
    <location>
        <begin position="325"/>
        <end position="418"/>
    </location>
</feature>
<keyword evidence="5" id="KW-0472">Membrane</keyword>
<dbReference type="Pfam" id="PF01966">
    <property type="entry name" value="HD"/>
    <property type="match status" value="1"/>
</dbReference>
<dbReference type="InterPro" id="IPR017705">
    <property type="entry name" value="Ribonuclease_Y"/>
</dbReference>
<evidence type="ECO:0000259" key="7">
    <source>
        <dbReference type="PROSITE" id="PS51831"/>
    </source>
</evidence>
<keyword evidence="5" id="KW-1133">Transmembrane helix</keyword>
<dbReference type="SMART" id="SM00322">
    <property type="entry name" value="KH"/>
    <property type="match status" value="1"/>
</dbReference>
<reference evidence="9" key="2">
    <citation type="submission" date="2015-06" db="EMBL/GenBank/DDBJ databases">
        <title>Complete genome sequence of Spiroplasma eriocheiris TDA-040725-5 (DSM 21848).</title>
        <authorList>
            <person name="Lo W.-S."/>
            <person name="Kuo C.-H."/>
        </authorList>
    </citation>
    <scope>NUCLEOTIDE SEQUENCE [LARGE SCALE GENOMIC DNA]</scope>
    <source>
        <strain evidence="9">TDA-040725-5</strain>
    </source>
</reference>
<dbReference type="InterPro" id="IPR006674">
    <property type="entry name" value="HD_domain"/>
</dbReference>
<dbReference type="EMBL" id="CP011856">
    <property type="protein sequence ID" value="AKM54436.1"/>
    <property type="molecule type" value="Genomic_DNA"/>
</dbReference>
<keyword evidence="9" id="KW-1185">Reference proteome</keyword>
<dbReference type="SUPFAM" id="SSF54791">
    <property type="entry name" value="Eukaryotic type KH-domain (KH-domain type I)"/>
    <property type="match status" value="1"/>
</dbReference>
<name>A0A0H3XKI9_9MOLU</name>
<evidence type="ECO:0000256" key="1">
    <source>
        <dbReference type="ARBA" id="ARBA00022722"/>
    </source>
</evidence>
<dbReference type="InterPro" id="IPR006675">
    <property type="entry name" value="HDIG_dom"/>
</dbReference>
<dbReference type="GO" id="GO:0006402">
    <property type="term" value="P:mRNA catabolic process"/>
    <property type="evidence" value="ECO:0007669"/>
    <property type="project" value="UniProtKB-UniRule"/>
</dbReference>
<evidence type="ECO:0000256" key="5">
    <source>
        <dbReference type="HAMAP-Rule" id="MF_00335"/>
    </source>
</evidence>
<dbReference type="SMART" id="SM00471">
    <property type="entry name" value="HDc"/>
    <property type="match status" value="1"/>
</dbReference>
<dbReference type="PATRIC" id="fig|743698.3.peg.883"/>
<protein>
    <recommendedName>
        <fullName evidence="5 6">Ribonuclease Y</fullName>
        <shortName evidence="5">RNase Y</shortName>
        <ecNumber evidence="5 6">3.1.-.-</ecNumber>
    </recommendedName>
</protein>
<dbReference type="NCBIfam" id="TIGR03319">
    <property type="entry name" value="RNase_Y"/>
    <property type="match status" value="1"/>
</dbReference>
<dbReference type="CDD" id="cd00077">
    <property type="entry name" value="HDc"/>
    <property type="match status" value="1"/>
</dbReference>
<dbReference type="GO" id="GO:0016787">
    <property type="term" value="F:hydrolase activity"/>
    <property type="evidence" value="ECO:0007669"/>
    <property type="project" value="UniProtKB-KW"/>
</dbReference>
<dbReference type="PANTHER" id="PTHR12826:SF15">
    <property type="entry name" value="RIBONUCLEASE Y"/>
    <property type="match status" value="1"/>
</dbReference>
<keyword evidence="3 5" id="KW-0378">Hydrolase</keyword>
<dbReference type="GO" id="GO:0005886">
    <property type="term" value="C:plasma membrane"/>
    <property type="evidence" value="ECO:0007669"/>
    <property type="project" value="UniProtKB-SubCell"/>
</dbReference>
<comment type="subcellular location">
    <subcellularLocation>
        <location evidence="5">Cell membrane</location>
        <topology evidence="5">Single-pass membrane protein</topology>
    </subcellularLocation>
</comment>
<sequence length="509" mass="57472">MPVYGWVILLGACALIFYLIGYLVEKYLRFKLIKNTEKKIKESELTAKKIINAAKADAKVEAAQIRQDVREEVAQKRAEILENENFFKEREKNIIIREEVLTHKEQELFYKREELQELLAKYDGLINNTIQQLEQIAGFSQDQAKDILFKEINDKYQKQIGEFLKNAEVNARLAAKETAVNIITQAIERYSADVVVEKTTAVINLADDNMKGRIIGKDGRNIKTFETTAGVDLIIDDTPNIVQVSSFNPIRREIAKKALERLITDGRIQPNKIEEAIRLEKTDLDTTILQTGKDTISELGIYNIDLELIRYIGMLKYCTSYGQNVLMHSIEVAKLAGIMASELGLDPEIAIRAGLLHDIGKAVDFENEGSHVTLGVQLATKYKESPIVINAIHSHHGEVPMDNPYSPLVAAADTLSAARPGGRNNNVENYISRMKELEQMCMEVRGVAKAYALQAGRQIRVIVNPERTTDIQTQKIAFDIREKISHNKIVPGDIVITVIRELRFIETVI</sequence>
<dbReference type="EC" id="3.1.-.-" evidence="5 6"/>
<dbReference type="HAMAP" id="MF_00335">
    <property type="entry name" value="RNase_Y"/>
    <property type="match status" value="1"/>
</dbReference>
<keyword evidence="5" id="KW-1003">Cell membrane</keyword>
<dbReference type="InterPro" id="IPR022711">
    <property type="entry name" value="RNase_Y_N"/>
</dbReference>
<dbReference type="Gene3D" id="1.10.3210.10">
    <property type="entry name" value="Hypothetical protein af1432"/>
    <property type="match status" value="1"/>
</dbReference>
<dbReference type="GO" id="GO:0003723">
    <property type="term" value="F:RNA binding"/>
    <property type="evidence" value="ECO:0007669"/>
    <property type="project" value="UniProtKB-UniRule"/>
</dbReference>
<proteinExistence type="inferred from homology"/>
<dbReference type="InterPro" id="IPR036612">
    <property type="entry name" value="KH_dom_type_1_sf"/>
</dbReference>
<dbReference type="InterPro" id="IPR003607">
    <property type="entry name" value="HD/PDEase_dom"/>
</dbReference>
<dbReference type="RefSeq" id="WP_047791638.1">
    <property type="nucleotide sequence ID" value="NZ_CP011856.1"/>
</dbReference>
<dbReference type="AlphaFoldDB" id="A0A0H3XKI9"/>
<evidence type="ECO:0000256" key="4">
    <source>
        <dbReference type="ARBA" id="ARBA00022884"/>
    </source>
</evidence>
<keyword evidence="1 5" id="KW-0540">Nuclease</keyword>
<keyword evidence="2 5" id="KW-0255">Endonuclease</keyword>
<keyword evidence="4 5" id="KW-0694">RNA-binding</keyword>
<organism evidence="8 9">
    <name type="scientific">Spiroplasma eriocheiris</name>
    <dbReference type="NCBI Taxonomy" id="315358"/>
    <lineage>
        <taxon>Bacteria</taxon>
        <taxon>Bacillati</taxon>
        <taxon>Mycoplasmatota</taxon>
        <taxon>Mollicutes</taxon>
        <taxon>Entomoplasmatales</taxon>
        <taxon>Spiroplasmataceae</taxon>
        <taxon>Spiroplasma</taxon>
    </lineage>
</organism>
<evidence type="ECO:0000313" key="9">
    <source>
        <dbReference type="Proteomes" id="UP000035661"/>
    </source>
</evidence>
<gene>
    <name evidence="5 8" type="primary">rny</name>
    <name evidence="8" type="ORF">SERIO_v1c08760</name>
</gene>
<dbReference type="STRING" id="315358.SERIO_v1c08760"/>
<dbReference type="PROSITE" id="PS50084">
    <property type="entry name" value="KH_TYPE_1"/>
    <property type="match status" value="1"/>
</dbReference>
<evidence type="ECO:0000313" key="8">
    <source>
        <dbReference type="EMBL" id="AKM54436.1"/>
    </source>
</evidence>
<comment type="function">
    <text evidence="5">Endoribonuclease that initiates mRNA decay.</text>
</comment>
<evidence type="ECO:0000256" key="6">
    <source>
        <dbReference type="NCBIfam" id="TIGR03319"/>
    </source>
</evidence>
<comment type="similarity">
    <text evidence="5">Belongs to the RNase Y family.</text>
</comment>
<accession>A0A0H3XKI9</accession>
<dbReference type="GO" id="GO:0004521">
    <property type="term" value="F:RNA endonuclease activity"/>
    <property type="evidence" value="ECO:0007669"/>
    <property type="project" value="UniProtKB-UniRule"/>
</dbReference>
<reference evidence="8 9" key="1">
    <citation type="journal article" date="2015" name="Genome Biol. Evol.">
        <title>Found and Lost: The Fates of Horizontally Acquired Genes in Arthropod-Symbiotic Spiroplasma.</title>
        <authorList>
            <person name="Lo W.S."/>
            <person name="Gasparich G.E."/>
            <person name="Kuo C.H."/>
        </authorList>
    </citation>
    <scope>NUCLEOTIDE SEQUENCE [LARGE SCALE GENOMIC DNA]</scope>
    <source>
        <strain evidence="9">TDA-040725-5</strain>
    </source>
</reference>
<dbReference type="InterPro" id="IPR004088">
    <property type="entry name" value="KH_dom_type_1"/>
</dbReference>
<dbReference type="Proteomes" id="UP000035661">
    <property type="component" value="Chromosome"/>
</dbReference>
<dbReference type="SUPFAM" id="SSF109604">
    <property type="entry name" value="HD-domain/PDEase-like"/>
    <property type="match status" value="1"/>
</dbReference>
<evidence type="ECO:0000256" key="2">
    <source>
        <dbReference type="ARBA" id="ARBA00022759"/>
    </source>
</evidence>
<dbReference type="InterPro" id="IPR004087">
    <property type="entry name" value="KH_dom"/>
</dbReference>
<dbReference type="KEGG" id="seri:SERIO_v1c08760"/>
<dbReference type="Pfam" id="PF00013">
    <property type="entry name" value="KH_1"/>
    <property type="match status" value="1"/>
</dbReference>
<dbReference type="PROSITE" id="PS51831">
    <property type="entry name" value="HD"/>
    <property type="match status" value="1"/>
</dbReference>